<dbReference type="Proteomes" id="UP000061468">
    <property type="component" value="Chromosome"/>
</dbReference>
<sequence length="74" mass="8422">MVMEVITITYQDDVVGAVSFDTEKGLGSFEYAPGFIKKVSSCPPIEMPLSYRIYSFPELDFNTFKLDLIKGFQR</sequence>
<evidence type="ECO:0008006" key="3">
    <source>
        <dbReference type="Google" id="ProtNLM"/>
    </source>
</evidence>
<reference evidence="1 2" key="1">
    <citation type="submission" date="2015-12" db="EMBL/GenBank/DDBJ databases">
        <title>Intraspecies pangenome expansion in the marine bacterium Alteromonas.</title>
        <authorList>
            <person name="Lopez-Perez M."/>
            <person name="Rodriguez-Valera F."/>
        </authorList>
    </citation>
    <scope>NUCLEOTIDE SEQUENCE [LARGE SCALE GENOMIC DNA]</scope>
    <source>
        <strain evidence="1 2">UM8</strain>
    </source>
</reference>
<evidence type="ECO:0000313" key="2">
    <source>
        <dbReference type="Proteomes" id="UP000061468"/>
    </source>
</evidence>
<gene>
    <name evidence="1" type="ORF">AV942_14425</name>
</gene>
<name>A0AAC9ADM6_9ALTE</name>
<protein>
    <recommendedName>
        <fullName evidence="3">HipA N-terminal subdomain 1 domain-containing protein</fullName>
    </recommendedName>
</protein>
<dbReference type="EMBL" id="CP013928">
    <property type="protein sequence ID" value="AMJ79402.1"/>
    <property type="molecule type" value="Genomic_DNA"/>
</dbReference>
<evidence type="ECO:0000313" key="1">
    <source>
        <dbReference type="EMBL" id="AMJ79402.1"/>
    </source>
</evidence>
<organism evidence="1 2">
    <name type="scientific">Alteromonas mediterranea</name>
    <dbReference type="NCBI Taxonomy" id="314275"/>
    <lineage>
        <taxon>Bacteria</taxon>
        <taxon>Pseudomonadati</taxon>
        <taxon>Pseudomonadota</taxon>
        <taxon>Gammaproteobacteria</taxon>
        <taxon>Alteromonadales</taxon>
        <taxon>Alteromonadaceae</taxon>
        <taxon>Alteromonas/Salinimonas group</taxon>
        <taxon>Alteromonas</taxon>
    </lineage>
</organism>
<dbReference type="AlphaFoldDB" id="A0AAC9ADM6"/>
<proteinExistence type="predicted"/>
<accession>A0AAC9ADM6</accession>